<evidence type="ECO:0000313" key="9">
    <source>
        <dbReference type="EMBL" id="KAJ8020993.1"/>
    </source>
</evidence>
<dbReference type="InterPro" id="IPR039775">
    <property type="entry name" value="PHTF1/2"/>
</dbReference>
<keyword evidence="3 7" id="KW-1133">Transmembrane helix</keyword>
<sequence>MVLNEAISRFQQQIGAYDKERWEEHLEQKEQEGIVPNKNAPLKVGRVKTELIDVDLVRGSTFTKAKPEHAWLATTRKGLCRVLLLPVFYHWWKSQLTVWMLHLLLVLYFLQLICLLIYMFSSPAVKEHLYLMEVMCPVVAMVVIGSTYTSVVSTNARQKSMKKYSRRDLRQTLRRKRDSHRKSSSEETDRQKYCKGHSTKLQSPSQKLSRENQRTLPVDRNLSIVEKSGTLFGDQSMSNSLSQVLCSEHGRESQEVICNEMCNIACNRYEDPSHLSQGKFPTYVQNVGESDISGCSVEDFTLLNTPIEDEETVGTMYVKSDETPREDWNMALPNAGPESIPQVTDEEERRIFCDSKPSEENERYIPPKAKLEPGFRKVRRVSLLDRAQKFSPVFEEEEEGSTSDGEISPQVLVSPTKSAVSVSEADSSIDERGRAVEQDFYQADAAEDQTNARHLSSKSTESDLEETVWDETAGDESSSSTSSDTSGDEVTSEEEEVAAKHHGTGASLSHLEDPFKIFHAASSSTSVSNSGKVRVRVFEGNECKKTDMTVLEISCAINNKVHSLEGSTEYLIMGLLLSVLLALLPLTYRCYMSKPGQNITWLSGLWVWSALKALSALPAPAQFVLLVVTILRFVSSCLIFFMLCAAERTYKQRCLFAKYFAHLTSARQARKSSLPHFRLDKVSNIKAWLSLRSFLKKRGPQRSVNTIVSSAFLLFLMLISVLCMEMIRSSDNFPSNLHNWELVGWTFSLSPFLLQFIILGSEINKKFRNTSVLLTEQINLYLNMERKPHKKEELLLANNVLKLASKLLKELETPFKISGLVMNPVLYNITRVVVLSAFSGVLTELLGFKLKLWKIKT</sequence>
<organism evidence="9 10">
    <name type="scientific">Holothuria leucospilota</name>
    <name type="common">Black long sea cucumber</name>
    <name type="synonym">Mertensiothuria leucospilota</name>
    <dbReference type="NCBI Taxonomy" id="206669"/>
    <lineage>
        <taxon>Eukaryota</taxon>
        <taxon>Metazoa</taxon>
        <taxon>Echinodermata</taxon>
        <taxon>Eleutherozoa</taxon>
        <taxon>Echinozoa</taxon>
        <taxon>Holothuroidea</taxon>
        <taxon>Aspidochirotacea</taxon>
        <taxon>Aspidochirotida</taxon>
        <taxon>Holothuriidae</taxon>
        <taxon>Holothuria</taxon>
    </lineage>
</organism>
<dbReference type="GO" id="GO:0005783">
    <property type="term" value="C:endoplasmic reticulum"/>
    <property type="evidence" value="ECO:0007669"/>
    <property type="project" value="InterPro"/>
</dbReference>
<feature type="transmembrane region" description="Helical" evidence="7">
    <location>
        <begin position="704"/>
        <end position="722"/>
    </location>
</feature>
<feature type="region of interest" description="Disordered" evidence="6">
    <location>
        <begin position="393"/>
        <end position="431"/>
    </location>
</feature>
<evidence type="ECO:0000256" key="5">
    <source>
        <dbReference type="ARBA" id="ARBA00023180"/>
    </source>
</evidence>
<feature type="compositionally biased region" description="Acidic residues" evidence="6">
    <location>
        <begin position="486"/>
        <end position="496"/>
    </location>
</feature>
<dbReference type="Pfam" id="PF12129">
    <property type="entry name" value="PHTF1-2_N"/>
    <property type="match status" value="1"/>
</dbReference>
<evidence type="ECO:0000256" key="3">
    <source>
        <dbReference type="ARBA" id="ARBA00022989"/>
    </source>
</evidence>
<dbReference type="EMBL" id="JAIZAY010000022">
    <property type="protein sequence ID" value="KAJ8020993.1"/>
    <property type="molecule type" value="Genomic_DNA"/>
</dbReference>
<dbReference type="GO" id="GO:0016020">
    <property type="term" value="C:membrane"/>
    <property type="evidence" value="ECO:0007669"/>
    <property type="project" value="UniProtKB-SubCell"/>
</dbReference>
<feature type="compositionally biased region" description="Basic and acidic residues" evidence="6">
    <location>
        <begin position="181"/>
        <end position="192"/>
    </location>
</feature>
<dbReference type="GO" id="GO:0003677">
    <property type="term" value="F:DNA binding"/>
    <property type="evidence" value="ECO:0007669"/>
    <property type="project" value="UniProtKB-KW"/>
</dbReference>
<keyword evidence="9" id="KW-0371">Homeobox</keyword>
<evidence type="ECO:0000259" key="8">
    <source>
        <dbReference type="Pfam" id="PF12129"/>
    </source>
</evidence>
<feature type="region of interest" description="Disordered" evidence="6">
    <location>
        <begin position="159"/>
        <end position="215"/>
    </location>
</feature>
<keyword evidence="2 7" id="KW-0812">Transmembrane</keyword>
<proteinExistence type="predicted"/>
<feature type="compositionally biased region" description="Acidic residues" evidence="6">
    <location>
        <begin position="462"/>
        <end position="474"/>
    </location>
</feature>
<comment type="caution">
    <text evidence="9">The sequence shown here is derived from an EMBL/GenBank/DDBJ whole genome shotgun (WGS) entry which is preliminary data.</text>
</comment>
<evidence type="ECO:0000313" key="10">
    <source>
        <dbReference type="Proteomes" id="UP001152320"/>
    </source>
</evidence>
<feature type="compositionally biased region" description="Polar residues" evidence="6">
    <location>
        <begin position="448"/>
        <end position="459"/>
    </location>
</feature>
<feature type="compositionally biased region" description="Polar residues" evidence="6">
    <location>
        <begin position="411"/>
        <end position="426"/>
    </location>
</feature>
<evidence type="ECO:0000256" key="4">
    <source>
        <dbReference type="ARBA" id="ARBA00023136"/>
    </source>
</evidence>
<feature type="transmembrane region" description="Helical" evidence="7">
    <location>
        <begin position="130"/>
        <end position="151"/>
    </location>
</feature>
<feature type="transmembrane region" description="Helical" evidence="7">
    <location>
        <begin position="742"/>
        <end position="759"/>
    </location>
</feature>
<feature type="transmembrane region" description="Helical" evidence="7">
    <location>
        <begin position="623"/>
        <end position="646"/>
    </location>
</feature>
<evidence type="ECO:0000256" key="6">
    <source>
        <dbReference type="SAM" id="MobiDB-lite"/>
    </source>
</evidence>
<feature type="transmembrane region" description="Helical" evidence="7">
    <location>
        <begin position="96"/>
        <end position="118"/>
    </location>
</feature>
<name>A0A9Q0YDS1_HOLLE</name>
<evidence type="ECO:0000256" key="7">
    <source>
        <dbReference type="SAM" id="Phobius"/>
    </source>
</evidence>
<accession>A0A9Q0YDS1</accession>
<reference evidence="9" key="1">
    <citation type="submission" date="2021-10" db="EMBL/GenBank/DDBJ databases">
        <title>Tropical sea cucumber genome reveals ecological adaptation and Cuvierian tubules defense mechanism.</title>
        <authorList>
            <person name="Chen T."/>
        </authorList>
    </citation>
    <scope>NUCLEOTIDE SEQUENCE</scope>
    <source>
        <strain evidence="9">Nanhai2018</strain>
        <tissue evidence="9">Muscle</tissue>
    </source>
</reference>
<dbReference type="OrthoDB" id="10066656at2759"/>
<evidence type="ECO:0000256" key="2">
    <source>
        <dbReference type="ARBA" id="ARBA00022692"/>
    </source>
</evidence>
<feature type="region of interest" description="Disordered" evidence="6">
    <location>
        <begin position="444"/>
        <end position="506"/>
    </location>
</feature>
<keyword evidence="4 7" id="KW-0472">Membrane</keyword>
<dbReference type="PANTHER" id="PTHR12680">
    <property type="entry name" value="PUTATIVE HOMEODOMAIN TRANSCRIPTION FACTOR PHTF"/>
    <property type="match status" value="1"/>
</dbReference>
<feature type="domain" description="PHTF1/2 N-terminal" evidence="8">
    <location>
        <begin position="3"/>
        <end position="156"/>
    </location>
</feature>
<keyword evidence="10" id="KW-1185">Reference proteome</keyword>
<dbReference type="Proteomes" id="UP001152320">
    <property type="component" value="Chromosome 22"/>
</dbReference>
<feature type="transmembrane region" description="Helical" evidence="7">
    <location>
        <begin position="570"/>
        <end position="587"/>
    </location>
</feature>
<dbReference type="PANTHER" id="PTHR12680:SF6">
    <property type="entry name" value="PROTEIN PHTF"/>
    <property type="match status" value="1"/>
</dbReference>
<keyword evidence="5" id="KW-0325">Glycoprotein</keyword>
<dbReference type="InterPro" id="IPR021980">
    <property type="entry name" value="PHTF1/2_N"/>
</dbReference>
<dbReference type="AlphaFoldDB" id="A0A9Q0YDS1"/>
<protein>
    <submittedName>
        <fullName evidence="9">Homeodomain transcription factor 2</fullName>
    </submittedName>
</protein>
<keyword evidence="9" id="KW-0238">DNA-binding</keyword>
<comment type="subcellular location">
    <subcellularLocation>
        <location evidence="1">Membrane</location>
        <topology evidence="1">Multi-pass membrane protein</topology>
    </subcellularLocation>
</comment>
<evidence type="ECO:0000256" key="1">
    <source>
        <dbReference type="ARBA" id="ARBA00004141"/>
    </source>
</evidence>
<feature type="compositionally biased region" description="Low complexity" evidence="6">
    <location>
        <begin position="475"/>
        <end position="485"/>
    </location>
</feature>
<gene>
    <name evidence="9" type="ORF">HOLleu_40741</name>
</gene>